<dbReference type="Proteomes" id="UP000318801">
    <property type="component" value="Unassembled WGS sequence"/>
</dbReference>
<dbReference type="OrthoDB" id="8452228at2"/>
<dbReference type="RefSeq" id="WP_141150323.1">
    <property type="nucleotide sequence ID" value="NZ_VHLG01000012.1"/>
</dbReference>
<evidence type="ECO:0000313" key="2">
    <source>
        <dbReference type="Proteomes" id="UP000318801"/>
    </source>
</evidence>
<dbReference type="Gene3D" id="1.10.3230.30">
    <property type="entry name" value="Phage gp6-like head-tail connector protein"/>
    <property type="match status" value="1"/>
</dbReference>
<keyword evidence="2" id="KW-1185">Reference proteome</keyword>
<dbReference type="InterPro" id="IPR006450">
    <property type="entry name" value="Phage_HK97_gp6-like"/>
</dbReference>
<dbReference type="CDD" id="cd08054">
    <property type="entry name" value="gp6"/>
    <property type="match status" value="1"/>
</dbReference>
<accession>A0A506U6L4</accession>
<organism evidence="1 2">
    <name type="scientific">Martelella alba</name>
    <dbReference type="NCBI Taxonomy" id="2590451"/>
    <lineage>
        <taxon>Bacteria</taxon>
        <taxon>Pseudomonadati</taxon>
        <taxon>Pseudomonadota</taxon>
        <taxon>Alphaproteobacteria</taxon>
        <taxon>Hyphomicrobiales</taxon>
        <taxon>Aurantimonadaceae</taxon>
        <taxon>Martelella</taxon>
    </lineage>
</organism>
<dbReference type="AlphaFoldDB" id="A0A506U6L4"/>
<dbReference type="InterPro" id="IPR021146">
    <property type="entry name" value="Phage_gp6-like_head-tail"/>
</dbReference>
<dbReference type="EMBL" id="VHLG01000012">
    <property type="protein sequence ID" value="TPW28605.1"/>
    <property type="molecule type" value="Genomic_DNA"/>
</dbReference>
<proteinExistence type="predicted"/>
<comment type="caution">
    <text evidence="1">The sequence shown here is derived from an EMBL/GenBank/DDBJ whole genome shotgun (WGS) entry which is preliminary data.</text>
</comment>
<name>A0A506U6L4_9HYPH</name>
<dbReference type="NCBIfam" id="TIGR01560">
    <property type="entry name" value="put_DNA_pack"/>
    <property type="match status" value="2"/>
</dbReference>
<dbReference type="Pfam" id="PF05135">
    <property type="entry name" value="Phage_connect_1"/>
    <property type="match status" value="1"/>
</dbReference>
<gene>
    <name evidence="1" type="ORF">FJU08_17535</name>
</gene>
<reference evidence="1 2" key="1">
    <citation type="submission" date="2019-06" db="EMBL/GenBank/DDBJ databases">
        <authorList>
            <person name="Li M."/>
        </authorList>
    </citation>
    <scope>NUCLEOTIDE SEQUENCE [LARGE SCALE GENOMIC DNA]</scope>
    <source>
        <strain evidence="1 2">BGMRC2036</strain>
    </source>
</reference>
<sequence>MTILLCNGPVIPTLVTAPADQPVTLDEAKAHLGVDFADDDGLIDAFIQAATAYLDGYRGVLGRCIMFQTWQIAAPDAGTVILPFPDIIAARQDGTNLTVTETGLGPVVTIAAAGNVTFDCQMPQSQLITVKAIVFMLVSHWYNNRAAGQATQARLPMAAECLIASLRWQRL</sequence>
<evidence type="ECO:0000313" key="1">
    <source>
        <dbReference type="EMBL" id="TPW28605.1"/>
    </source>
</evidence>
<protein>
    <submittedName>
        <fullName evidence="1">Phage gp6-like head-tail connector protein</fullName>
    </submittedName>
</protein>